<keyword evidence="2" id="KW-1185">Reference proteome</keyword>
<accession>A0A9W5X5V1</accession>
<dbReference type="AlphaFoldDB" id="A0A9W5X5V1"/>
<gene>
    <name evidence="1" type="ORF">GCM10011409_20060</name>
</gene>
<evidence type="ECO:0000313" key="1">
    <source>
        <dbReference type="EMBL" id="GGB42475.1"/>
    </source>
</evidence>
<evidence type="ECO:0000313" key="2">
    <source>
        <dbReference type="Proteomes" id="UP000621492"/>
    </source>
</evidence>
<sequence length="59" mass="7149">MKYIEVKLSKCTAFLTHDEIQSMLREHPVIYKESLKRGKYIMRSMKQKQREVKKYENGV</sequence>
<dbReference type="EMBL" id="BMJD01000013">
    <property type="protein sequence ID" value="GGB42475.1"/>
    <property type="molecule type" value="Genomic_DNA"/>
</dbReference>
<reference evidence="1" key="2">
    <citation type="submission" date="2020-09" db="EMBL/GenBank/DDBJ databases">
        <authorList>
            <person name="Sun Q."/>
            <person name="Zhou Y."/>
        </authorList>
    </citation>
    <scope>NUCLEOTIDE SEQUENCE</scope>
    <source>
        <strain evidence="1">CGMCC 1.15454</strain>
    </source>
</reference>
<dbReference type="Proteomes" id="UP000621492">
    <property type="component" value="Unassembled WGS sequence"/>
</dbReference>
<comment type="caution">
    <text evidence="1">The sequence shown here is derived from an EMBL/GenBank/DDBJ whole genome shotgun (WGS) entry which is preliminary data.</text>
</comment>
<dbReference type="RefSeq" id="WP_188725083.1">
    <property type="nucleotide sequence ID" value="NZ_BMJD01000013.1"/>
</dbReference>
<proteinExistence type="predicted"/>
<organism evidence="1 2">
    <name type="scientific">Lentibacillus populi</name>
    <dbReference type="NCBI Taxonomy" id="1827502"/>
    <lineage>
        <taxon>Bacteria</taxon>
        <taxon>Bacillati</taxon>
        <taxon>Bacillota</taxon>
        <taxon>Bacilli</taxon>
        <taxon>Bacillales</taxon>
        <taxon>Bacillaceae</taxon>
        <taxon>Lentibacillus</taxon>
    </lineage>
</organism>
<protein>
    <submittedName>
        <fullName evidence="1">Uncharacterized protein</fullName>
    </submittedName>
</protein>
<reference evidence="1" key="1">
    <citation type="journal article" date="2014" name="Int. J. Syst. Evol. Microbiol.">
        <title>Complete genome sequence of Corynebacterium casei LMG S-19264T (=DSM 44701T), isolated from a smear-ripened cheese.</title>
        <authorList>
            <consortium name="US DOE Joint Genome Institute (JGI-PGF)"/>
            <person name="Walter F."/>
            <person name="Albersmeier A."/>
            <person name="Kalinowski J."/>
            <person name="Ruckert C."/>
        </authorList>
    </citation>
    <scope>NUCLEOTIDE SEQUENCE</scope>
    <source>
        <strain evidence="1">CGMCC 1.15454</strain>
    </source>
</reference>
<name>A0A9W5X5V1_9BACI</name>